<feature type="compositionally biased region" description="Polar residues" evidence="8">
    <location>
        <begin position="37"/>
        <end position="52"/>
    </location>
</feature>
<dbReference type="InterPro" id="IPR001054">
    <property type="entry name" value="A/G_cyclase"/>
</dbReference>
<dbReference type="GO" id="GO:0035556">
    <property type="term" value="P:intracellular signal transduction"/>
    <property type="evidence" value="ECO:0007669"/>
    <property type="project" value="InterPro"/>
</dbReference>
<dbReference type="SUPFAM" id="SSF55073">
    <property type="entry name" value="Nucleotide cyclase"/>
    <property type="match status" value="1"/>
</dbReference>
<comment type="similarity">
    <text evidence="7">Belongs to the adenylyl cyclase class-4/guanylyl cyclase family.</text>
</comment>
<dbReference type="PROSITE" id="PS00452">
    <property type="entry name" value="GUANYLATE_CYCLASE_1"/>
    <property type="match status" value="1"/>
</dbReference>
<evidence type="ECO:0000313" key="10">
    <source>
        <dbReference type="EMBL" id="CAE0024153.1"/>
    </source>
</evidence>
<dbReference type="GO" id="GO:0007168">
    <property type="term" value="P:receptor guanylyl cyclase signaling pathway"/>
    <property type="evidence" value="ECO:0007669"/>
    <property type="project" value="TreeGrafter"/>
</dbReference>
<evidence type="ECO:0000256" key="7">
    <source>
        <dbReference type="RuleBase" id="RU000405"/>
    </source>
</evidence>
<dbReference type="GO" id="GO:0005886">
    <property type="term" value="C:plasma membrane"/>
    <property type="evidence" value="ECO:0007669"/>
    <property type="project" value="TreeGrafter"/>
</dbReference>
<keyword evidence="6 7" id="KW-0456">Lyase</keyword>
<name>A0A7S2Z609_9CHLO</name>
<dbReference type="GO" id="GO:0000166">
    <property type="term" value="F:nucleotide binding"/>
    <property type="evidence" value="ECO:0007669"/>
    <property type="project" value="UniProtKB-KW"/>
</dbReference>
<organism evidence="10">
    <name type="scientific">Chloropicon laureae</name>
    <dbReference type="NCBI Taxonomy" id="464258"/>
    <lineage>
        <taxon>Eukaryota</taxon>
        <taxon>Viridiplantae</taxon>
        <taxon>Chlorophyta</taxon>
        <taxon>Chloropicophyceae</taxon>
        <taxon>Chloropicales</taxon>
        <taxon>Chloropicaceae</taxon>
        <taxon>Chloropicon</taxon>
    </lineage>
</organism>
<feature type="domain" description="Guanylate cyclase" evidence="9">
    <location>
        <begin position="1"/>
        <end position="145"/>
    </location>
</feature>
<dbReference type="InterPro" id="IPR029787">
    <property type="entry name" value="Nucleotide_cyclase"/>
</dbReference>
<dbReference type="SMART" id="SM00044">
    <property type="entry name" value="CYCc"/>
    <property type="match status" value="1"/>
</dbReference>
<sequence>MWKVETIGDAFMLAAGLGTDQDDDDDADVEGKKKSRLSTASVSGRMTPANSERTARLSGGSSIVSDAELLRVCSSSEYKFTAAHAAVAFGKAALEEAFGHIMPNGKQCQIRVGVHTGEVCSGVVGSRMPRYCLFGDTVNTASRMESTSLPGRMQVSEVTHALVSGAAAVGDDNDNGNGSISFEWEMRRSVSMKGKGELQTYLLLL</sequence>
<gene>
    <name evidence="10" type="ORF">CLAU1311_LOCUS6845</name>
</gene>
<evidence type="ECO:0000256" key="4">
    <source>
        <dbReference type="ARBA" id="ARBA00022989"/>
    </source>
</evidence>
<dbReference type="GO" id="GO:0001653">
    <property type="term" value="F:peptide receptor activity"/>
    <property type="evidence" value="ECO:0007669"/>
    <property type="project" value="TreeGrafter"/>
</dbReference>
<protein>
    <recommendedName>
        <fullName evidence="9">Guanylate cyclase domain-containing protein</fullName>
    </recommendedName>
</protein>
<dbReference type="Gene3D" id="3.30.70.1230">
    <property type="entry name" value="Nucleotide cyclase"/>
    <property type="match status" value="1"/>
</dbReference>
<dbReference type="GO" id="GO:0004383">
    <property type="term" value="F:guanylate cyclase activity"/>
    <property type="evidence" value="ECO:0007669"/>
    <property type="project" value="TreeGrafter"/>
</dbReference>
<dbReference type="PANTHER" id="PTHR11920">
    <property type="entry name" value="GUANYLYL CYCLASE"/>
    <property type="match status" value="1"/>
</dbReference>
<proteinExistence type="inferred from homology"/>
<dbReference type="PANTHER" id="PTHR11920:SF335">
    <property type="entry name" value="GUANYLATE CYCLASE"/>
    <property type="match status" value="1"/>
</dbReference>
<reference evidence="10" key="1">
    <citation type="submission" date="2021-01" db="EMBL/GenBank/DDBJ databases">
        <authorList>
            <person name="Corre E."/>
            <person name="Pelletier E."/>
            <person name="Niang G."/>
            <person name="Scheremetjew M."/>
            <person name="Finn R."/>
            <person name="Kale V."/>
            <person name="Holt S."/>
            <person name="Cochrane G."/>
            <person name="Meng A."/>
            <person name="Brown T."/>
            <person name="Cohen L."/>
        </authorList>
    </citation>
    <scope>NUCLEOTIDE SEQUENCE</scope>
    <source>
        <strain evidence="10">RCC856</strain>
    </source>
</reference>
<evidence type="ECO:0000259" key="9">
    <source>
        <dbReference type="PROSITE" id="PS50125"/>
    </source>
</evidence>
<evidence type="ECO:0000256" key="8">
    <source>
        <dbReference type="SAM" id="MobiDB-lite"/>
    </source>
</evidence>
<dbReference type="PROSITE" id="PS50125">
    <property type="entry name" value="GUANYLATE_CYCLASE_2"/>
    <property type="match status" value="1"/>
</dbReference>
<accession>A0A7S2Z609</accession>
<dbReference type="AlphaFoldDB" id="A0A7S2Z609"/>
<dbReference type="CDD" id="cd07302">
    <property type="entry name" value="CHD"/>
    <property type="match status" value="1"/>
</dbReference>
<evidence type="ECO:0000256" key="1">
    <source>
        <dbReference type="ARBA" id="ARBA00004370"/>
    </source>
</evidence>
<dbReference type="InterPro" id="IPR050401">
    <property type="entry name" value="Cyclic_nucleotide_synthase"/>
</dbReference>
<keyword evidence="4" id="KW-1133">Transmembrane helix</keyword>
<evidence type="ECO:0000256" key="2">
    <source>
        <dbReference type="ARBA" id="ARBA00022692"/>
    </source>
</evidence>
<feature type="region of interest" description="Disordered" evidence="8">
    <location>
        <begin position="21"/>
        <end position="57"/>
    </location>
</feature>
<dbReference type="Pfam" id="PF00211">
    <property type="entry name" value="Guanylate_cyc"/>
    <property type="match status" value="1"/>
</dbReference>
<evidence type="ECO:0000256" key="6">
    <source>
        <dbReference type="ARBA" id="ARBA00023239"/>
    </source>
</evidence>
<comment type="subcellular location">
    <subcellularLocation>
        <location evidence="1">Membrane</location>
    </subcellularLocation>
</comment>
<dbReference type="EMBL" id="HBHU01010522">
    <property type="protein sequence ID" value="CAE0024153.1"/>
    <property type="molecule type" value="Transcribed_RNA"/>
</dbReference>
<dbReference type="GO" id="GO:0004016">
    <property type="term" value="F:adenylate cyclase activity"/>
    <property type="evidence" value="ECO:0007669"/>
    <property type="project" value="TreeGrafter"/>
</dbReference>
<evidence type="ECO:0000256" key="5">
    <source>
        <dbReference type="ARBA" id="ARBA00023136"/>
    </source>
</evidence>
<dbReference type="InterPro" id="IPR018297">
    <property type="entry name" value="A/G_cyclase_CS"/>
</dbReference>
<keyword evidence="5" id="KW-0472">Membrane</keyword>
<keyword evidence="2" id="KW-0812">Transmembrane</keyword>
<evidence type="ECO:0000256" key="3">
    <source>
        <dbReference type="ARBA" id="ARBA00022741"/>
    </source>
</evidence>
<keyword evidence="3" id="KW-0547">Nucleotide-binding</keyword>